<dbReference type="AlphaFoldDB" id="A0AAE0INY8"/>
<feature type="compositionally biased region" description="Low complexity" evidence="1">
    <location>
        <begin position="190"/>
        <end position="199"/>
    </location>
</feature>
<dbReference type="EMBL" id="JAUEPO010000003">
    <property type="protein sequence ID" value="KAK3328465.1"/>
    <property type="molecule type" value="Genomic_DNA"/>
</dbReference>
<name>A0AAE0INY8_9PEZI</name>
<accession>A0AAE0INY8</accession>
<keyword evidence="2" id="KW-0472">Membrane</keyword>
<reference evidence="3" key="1">
    <citation type="journal article" date="2023" name="Mol. Phylogenet. Evol.">
        <title>Genome-scale phylogeny and comparative genomics of the fungal order Sordariales.</title>
        <authorList>
            <person name="Hensen N."/>
            <person name="Bonometti L."/>
            <person name="Westerberg I."/>
            <person name="Brannstrom I.O."/>
            <person name="Guillou S."/>
            <person name="Cros-Aarteil S."/>
            <person name="Calhoun S."/>
            <person name="Haridas S."/>
            <person name="Kuo A."/>
            <person name="Mondo S."/>
            <person name="Pangilinan J."/>
            <person name="Riley R."/>
            <person name="LaButti K."/>
            <person name="Andreopoulos B."/>
            <person name="Lipzen A."/>
            <person name="Chen C."/>
            <person name="Yan M."/>
            <person name="Daum C."/>
            <person name="Ng V."/>
            <person name="Clum A."/>
            <person name="Steindorff A."/>
            <person name="Ohm R.A."/>
            <person name="Martin F."/>
            <person name="Silar P."/>
            <person name="Natvig D.O."/>
            <person name="Lalanne C."/>
            <person name="Gautier V."/>
            <person name="Ament-Velasquez S.L."/>
            <person name="Kruys A."/>
            <person name="Hutchinson M.I."/>
            <person name="Powell A.J."/>
            <person name="Barry K."/>
            <person name="Miller A.N."/>
            <person name="Grigoriev I.V."/>
            <person name="Debuchy R."/>
            <person name="Gladieux P."/>
            <person name="Hiltunen Thoren M."/>
            <person name="Johannesson H."/>
        </authorList>
    </citation>
    <scope>NUCLEOTIDE SEQUENCE</scope>
    <source>
        <strain evidence="3">SMH4131-1</strain>
    </source>
</reference>
<feature type="transmembrane region" description="Helical" evidence="2">
    <location>
        <begin position="20"/>
        <end position="41"/>
    </location>
</feature>
<feature type="transmembrane region" description="Helical" evidence="2">
    <location>
        <begin position="53"/>
        <end position="76"/>
    </location>
</feature>
<dbReference type="Proteomes" id="UP001286456">
    <property type="component" value="Unassembled WGS sequence"/>
</dbReference>
<evidence type="ECO:0000256" key="1">
    <source>
        <dbReference type="SAM" id="MobiDB-lite"/>
    </source>
</evidence>
<reference evidence="3" key="2">
    <citation type="submission" date="2023-06" db="EMBL/GenBank/DDBJ databases">
        <authorList>
            <consortium name="Lawrence Berkeley National Laboratory"/>
            <person name="Haridas S."/>
            <person name="Hensen N."/>
            <person name="Bonometti L."/>
            <person name="Westerberg I."/>
            <person name="Brannstrom I.O."/>
            <person name="Guillou S."/>
            <person name="Cros-Aarteil S."/>
            <person name="Calhoun S."/>
            <person name="Kuo A."/>
            <person name="Mondo S."/>
            <person name="Pangilinan J."/>
            <person name="Riley R."/>
            <person name="Labutti K."/>
            <person name="Andreopoulos B."/>
            <person name="Lipzen A."/>
            <person name="Chen C."/>
            <person name="Yanf M."/>
            <person name="Daum C."/>
            <person name="Ng V."/>
            <person name="Clum A."/>
            <person name="Steindorff A."/>
            <person name="Ohm R."/>
            <person name="Martin F."/>
            <person name="Silar P."/>
            <person name="Natvig D."/>
            <person name="Lalanne C."/>
            <person name="Gautier V."/>
            <person name="Ament-Velasquez S.L."/>
            <person name="Kruys A."/>
            <person name="Hutchinson M.I."/>
            <person name="Powell A.J."/>
            <person name="Barry K."/>
            <person name="Miller A.N."/>
            <person name="Grigoriev I.V."/>
            <person name="Debuchy R."/>
            <person name="Gladieux P."/>
            <person name="Thoren M.H."/>
            <person name="Johannesson H."/>
        </authorList>
    </citation>
    <scope>NUCLEOTIDE SEQUENCE</scope>
    <source>
        <strain evidence="3">SMH4131-1</strain>
    </source>
</reference>
<feature type="region of interest" description="Disordered" evidence="1">
    <location>
        <begin position="114"/>
        <end position="150"/>
    </location>
</feature>
<sequence length="232" mass="24627">MNKPTETLMLAAPPPSWWATYATLVARSLPAVAMFVFRVVWWPIANLLVALRVLFSPVTYTVQYLAAPFIFALCLVPKLEVLYIFFGTAALVGTIAGLSISITSTGFTQILGISGPDSSSPSSSSSSTTSLSNRTKPPYPHATQSSTPTGSLAIYQRREYADSRGSLDNDLSSQDSDYSWHNSSDKTTLVVGSSSSATGTGTGVGTGVGGKSQRHLPGRLVSQTIHEEDDSV</sequence>
<comment type="caution">
    <text evidence="3">The sequence shown here is derived from an EMBL/GenBank/DDBJ whole genome shotgun (WGS) entry which is preliminary data.</text>
</comment>
<feature type="compositionally biased region" description="Gly residues" evidence="1">
    <location>
        <begin position="200"/>
        <end position="210"/>
    </location>
</feature>
<evidence type="ECO:0000313" key="4">
    <source>
        <dbReference type="Proteomes" id="UP001286456"/>
    </source>
</evidence>
<feature type="compositionally biased region" description="Low complexity" evidence="1">
    <location>
        <begin position="168"/>
        <end position="179"/>
    </location>
</feature>
<keyword evidence="2" id="KW-0812">Transmembrane</keyword>
<keyword evidence="4" id="KW-1185">Reference proteome</keyword>
<gene>
    <name evidence="3" type="ORF">B0T19DRAFT_192030</name>
</gene>
<keyword evidence="2" id="KW-1133">Transmembrane helix</keyword>
<protein>
    <submittedName>
        <fullName evidence="3">Uncharacterized protein</fullName>
    </submittedName>
</protein>
<evidence type="ECO:0000313" key="3">
    <source>
        <dbReference type="EMBL" id="KAK3328465.1"/>
    </source>
</evidence>
<feature type="compositionally biased region" description="Low complexity" evidence="1">
    <location>
        <begin position="114"/>
        <end position="132"/>
    </location>
</feature>
<feature type="region of interest" description="Disordered" evidence="1">
    <location>
        <begin position="164"/>
        <end position="232"/>
    </location>
</feature>
<evidence type="ECO:0000256" key="2">
    <source>
        <dbReference type="SAM" id="Phobius"/>
    </source>
</evidence>
<proteinExistence type="predicted"/>
<feature type="transmembrane region" description="Helical" evidence="2">
    <location>
        <begin position="82"/>
        <end position="102"/>
    </location>
</feature>
<organism evidence="3 4">
    <name type="scientific">Cercophora scortea</name>
    <dbReference type="NCBI Taxonomy" id="314031"/>
    <lineage>
        <taxon>Eukaryota</taxon>
        <taxon>Fungi</taxon>
        <taxon>Dikarya</taxon>
        <taxon>Ascomycota</taxon>
        <taxon>Pezizomycotina</taxon>
        <taxon>Sordariomycetes</taxon>
        <taxon>Sordariomycetidae</taxon>
        <taxon>Sordariales</taxon>
        <taxon>Lasiosphaeriaceae</taxon>
        <taxon>Cercophora</taxon>
    </lineage>
</organism>